<dbReference type="GO" id="GO:0008320">
    <property type="term" value="F:protein transmembrane transporter activity"/>
    <property type="evidence" value="ECO:0007669"/>
    <property type="project" value="TreeGrafter"/>
</dbReference>
<dbReference type="PANTHER" id="PTHR12430">
    <property type="entry name" value="MITOCHONDRIAL IMPORT RECEPTOR SUBUNIT TOM20"/>
    <property type="match status" value="1"/>
</dbReference>
<dbReference type="OrthoDB" id="2154253at2759"/>
<keyword evidence="9" id="KW-0472">Membrane</keyword>
<evidence type="ECO:0000256" key="8">
    <source>
        <dbReference type="ARBA" id="ARBA00023128"/>
    </source>
</evidence>
<dbReference type="Pfam" id="PF02064">
    <property type="entry name" value="MAS20"/>
    <property type="match status" value="1"/>
</dbReference>
<protein>
    <recommendedName>
        <fullName evidence="13">MAS20-domain-containing protein</fullName>
    </recommendedName>
</protein>
<keyword evidence="8" id="KW-0496">Mitochondrion</keyword>
<comment type="subcellular location">
    <subcellularLocation>
        <location evidence="1">Mitochondrion outer membrane</location>
        <topology evidence="1">Single-pass membrane protein</topology>
    </subcellularLocation>
</comment>
<dbReference type="GO" id="GO:0005742">
    <property type="term" value="C:mitochondrial outer membrane translocase complex"/>
    <property type="evidence" value="ECO:0007669"/>
    <property type="project" value="InterPro"/>
</dbReference>
<keyword evidence="3" id="KW-0813">Transport</keyword>
<dbReference type="Proteomes" id="UP000521943">
    <property type="component" value="Unassembled WGS sequence"/>
</dbReference>
<dbReference type="PRINTS" id="PR00351">
    <property type="entry name" value="OM20RECEPTOR"/>
</dbReference>
<keyword evidence="12" id="KW-1185">Reference proteome</keyword>
<reference evidence="11 12" key="1">
    <citation type="submission" date="2020-07" db="EMBL/GenBank/DDBJ databases">
        <title>Comparative genomics of pyrophilous fungi reveals a link between fire events and developmental genes.</title>
        <authorList>
            <consortium name="DOE Joint Genome Institute"/>
            <person name="Steindorff A.S."/>
            <person name="Carver A."/>
            <person name="Calhoun S."/>
            <person name="Stillman K."/>
            <person name="Liu H."/>
            <person name="Lipzen A."/>
            <person name="Pangilinan J."/>
            <person name="Labutti K."/>
            <person name="Bruns T.D."/>
            <person name="Grigoriev I.V."/>
        </authorList>
    </citation>
    <scope>NUCLEOTIDE SEQUENCE [LARGE SCALE GENOMIC DNA]</scope>
    <source>
        <strain evidence="11 12">CBS 144469</strain>
    </source>
</reference>
<dbReference type="GO" id="GO:0006605">
    <property type="term" value="P:protein targeting"/>
    <property type="evidence" value="ECO:0007669"/>
    <property type="project" value="InterPro"/>
</dbReference>
<dbReference type="GO" id="GO:0030150">
    <property type="term" value="P:protein import into mitochondrial matrix"/>
    <property type="evidence" value="ECO:0007669"/>
    <property type="project" value="TreeGrafter"/>
</dbReference>
<proteinExistence type="inferred from homology"/>
<evidence type="ECO:0000256" key="7">
    <source>
        <dbReference type="ARBA" id="ARBA00022989"/>
    </source>
</evidence>
<evidence type="ECO:0000313" key="11">
    <source>
        <dbReference type="EMBL" id="KAF6762049.1"/>
    </source>
</evidence>
<dbReference type="GO" id="GO:0006886">
    <property type="term" value="P:intracellular protein transport"/>
    <property type="evidence" value="ECO:0007669"/>
    <property type="project" value="InterPro"/>
</dbReference>
<dbReference type="GO" id="GO:0016031">
    <property type="term" value="P:tRNA import into mitochondrion"/>
    <property type="evidence" value="ECO:0007669"/>
    <property type="project" value="TreeGrafter"/>
</dbReference>
<feature type="compositionally biased region" description="Acidic residues" evidence="10">
    <location>
        <begin position="591"/>
        <end position="604"/>
    </location>
</feature>
<keyword evidence="6" id="KW-0653">Protein transport</keyword>
<feature type="compositionally biased region" description="Basic and acidic residues" evidence="10">
    <location>
        <begin position="581"/>
        <end position="590"/>
    </location>
</feature>
<evidence type="ECO:0008006" key="13">
    <source>
        <dbReference type="Google" id="ProtNLM"/>
    </source>
</evidence>
<evidence type="ECO:0000256" key="2">
    <source>
        <dbReference type="ARBA" id="ARBA00005792"/>
    </source>
</evidence>
<comment type="similarity">
    <text evidence="2">Belongs to the Tom20 family.</text>
</comment>
<keyword evidence="5" id="KW-1000">Mitochondrion outer membrane</keyword>
<accession>A0A8H6MDN6</accession>
<feature type="region of interest" description="Disordered" evidence="10">
    <location>
        <begin position="448"/>
        <end position="475"/>
    </location>
</feature>
<dbReference type="InterPro" id="IPR023392">
    <property type="entry name" value="Tom20_dom_sf"/>
</dbReference>
<dbReference type="PANTHER" id="PTHR12430:SF0">
    <property type="entry name" value="TRANSLOCASE OF OUTER MITOCHONDRIAL MEMBRANE 20"/>
    <property type="match status" value="1"/>
</dbReference>
<name>A0A8H6MDN6_9AGAR</name>
<sequence>MASKTTLVTVAAVVATGVLAYAVYFDYKRRNDLEFRRKLKKEKKRVNKSVQQSKQVVEEDAPSEVGEDVLREALKALKNEPTIPLEEREAYFMNQISMGETLAAQGPSFYVPAAIAFFRALRIYPAPAELIGIYQTTVHPPVFKLVIEMTNMDVSSAPSPTTATSGPAVDDSLDDVSPERGPPSESGSQEWDKVTEKVKGYYDVFPPKSKNVSIVPQPSKEMAGARLSVVVNKDFAAGETIYKVERLNVIWQSSELLTVLPQESPIVATLDEDVQLAGTHCTHCFRVIEAGQALKSEESENVFPSAYCSKACLAASEKQSQSILFTLKNPLPEALAAGPTPPEMTEKRKAAQAAFVQGHKGDFRNVPMLTARFVARQVALETQKLLTATALSTPSAADEDVAVPPKDLSLLSELLAATLPGLEQFTTEERHAAMESKMLYNAYGVAFDGGRDDRPTPPGRPEDIEHTRTPHGTQRQIGSAIYTPLLLPHALLARPPPPSPSAPARRSCTSVALQPLKKGDLVTIAFVDVAQRSGESVVRLPPPPPRRPCPWMEVRVWVCPAEADVAVKDEAKVDEALRNFEMNLPRRHDEPEPEPESEPEEGDRAEEVVIQAVEHAIVSEVEQAVHQAVEEAVEAAVEEVVPEIVEEVAAETIEEVVEKATEQAVQEVIEETLEEEATVAAEVIEEPLQEEAAVAAERIEERLEEEAAVAEGGFTAEATFEEAVLEAVTEAVEEAAVSRAPVETVGETVVEAVEEVLVAAVDDAIEQAVAQAEEATHAQQ</sequence>
<comment type="caution">
    <text evidence="11">The sequence shown here is derived from an EMBL/GenBank/DDBJ whole genome shotgun (WGS) entry which is preliminary data.</text>
</comment>
<organism evidence="11 12">
    <name type="scientific">Ephemerocybe angulata</name>
    <dbReference type="NCBI Taxonomy" id="980116"/>
    <lineage>
        <taxon>Eukaryota</taxon>
        <taxon>Fungi</taxon>
        <taxon>Dikarya</taxon>
        <taxon>Basidiomycota</taxon>
        <taxon>Agaricomycotina</taxon>
        <taxon>Agaricomycetes</taxon>
        <taxon>Agaricomycetidae</taxon>
        <taxon>Agaricales</taxon>
        <taxon>Agaricineae</taxon>
        <taxon>Psathyrellaceae</taxon>
        <taxon>Ephemerocybe</taxon>
    </lineage>
</organism>
<evidence type="ECO:0000256" key="3">
    <source>
        <dbReference type="ARBA" id="ARBA00022448"/>
    </source>
</evidence>
<feature type="compositionally biased region" description="Low complexity" evidence="10">
    <location>
        <begin position="155"/>
        <end position="168"/>
    </location>
</feature>
<dbReference type="SUPFAM" id="SSF47157">
    <property type="entry name" value="Mitochondrial import receptor subunit Tom20"/>
    <property type="match status" value="1"/>
</dbReference>
<evidence type="ECO:0000313" key="12">
    <source>
        <dbReference type="Proteomes" id="UP000521943"/>
    </source>
</evidence>
<evidence type="ECO:0000256" key="10">
    <source>
        <dbReference type="SAM" id="MobiDB-lite"/>
    </source>
</evidence>
<feature type="region of interest" description="Disordered" evidence="10">
    <location>
        <begin position="155"/>
        <end position="192"/>
    </location>
</feature>
<evidence type="ECO:0000256" key="9">
    <source>
        <dbReference type="ARBA" id="ARBA00023136"/>
    </source>
</evidence>
<evidence type="ECO:0000256" key="4">
    <source>
        <dbReference type="ARBA" id="ARBA00022692"/>
    </source>
</evidence>
<dbReference type="EMBL" id="JACGCI010000008">
    <property type="protein sequence ID" value="KAF6762049.1"/>
    <property type="molecule type" value="Genomic_DNA"/>
</dbReference>
<dbReference type="AlphaFoldDB" id="A0A8H6MDN6"/>
<dbReference type="InterPro" id="IPR002056">
    <property type="entry name" value="MAS20"/>
</dbReference>
<evidence type="ECO:0000256" key="1">
    <source>
        <dbReference type="ARBA" id="ARBA00004572"/>
    </source>
</evidence>
<keyword evidence="7" id="KW-1133">Transmembrane helix</keyword>
<keyword evidence="4" id="KW-0812">Transmembrane</keyword>
<dbReference type="GO" id="GO:0030943">
    <property type="term" value="F:mitochondrion targeting sequence binding"/>
    <property type="evidence" value="ECO:0007669"/>
    <property type="project" value="TreeGrafter"/>
</dbReference>
<evidence type="ECO:0000256" key="5">
    <source>
        <dbReference type="ARBA" id="ARBA00022787"/>
    </source>
</evidence>
<gene>
    <name evidence="11" type="ORF">DFP72DRAFT_842119</name>
</gene>
<evidence type="ECO:0000256" key="6">
    <source>
        <dbReference type="ARBA" id="ARBA00022927"/>
    </source>
</evidence>
<feature type="region of interest" description="Disordered" evidence="10">
    <location>
        <begin position="581"/>
        <end position="605"/>
    </location>
</feature>
<feature type="compositionally biased region" description="Basic and acidic residues" evidence="10">
    <location>
        <begin position="449"/>
        <end position="468"/>
    </location>
</feature>
<dbReference type="Gene3D" id="1.20.960.10">
    <property type="entry name" value="Mitochondrial outer membrane translocase complex, subunit Tom20 domain"/>
    <property type="match status" value="1"/>
</dbReference>